<comment type="similarity">
    <text evidence="2 15">Belongs to the complex I subunit 6 family.</text>
</comment>
<evidence type="ECO:0000256" key="12">
    <source>
        <dbReference type="ARBA" id="ARBA00023128"/>
    </source>
</evidence>
<comment type="catalytic activity">
    <reaction evidence="14 15">
        <text>a ubiquinone + NADH + 5 H(+)(in) = a ubiquinol + NAD(+) + 4 H(+)(out)</text>
        <dbReference type="Rhea" id="RHEA:29091"/>
        <dbReference type="Rhea" id="RHEA-COMP:9565"/>
        <dbReference type="Rhea" id="RHEA-COMP:9566"/>
        <dbReference type="ChEBI" id="CHEBI:15378"/>
        <dbReference type="ChEBI" id="CHEBI:16389"/>
        <dbReference type="ChEBI" id="CHEBI:17976"/>
        <dbReference type="ChEBI" id="CHEBI:57540"/>
        <dbReference type="ChEBI" id="CHEBI:57945"/>
        <dbReference type="EC" id="7.1.1.2"/>
    </reaction>
</comment>
<dbReference type="GO" id="GO:0008137">
    <property type="term" value="F:NADH dehydrogenase (ubiquinone) activity"/>
    <property type="evidence" value="ECO:0007669"/>
    <property type="project" value="UniProtKB-UniRule"/>
</dbReference>
<proteinExistence type="inferred from homology"/>
<evidence type="ECO:0000256" key="5">
    <source>
        <dbReference type="ARBA" id="ARBA00022448"/>
    </source>
</evidence>
<accession>A0A0E4B851</accession>
<evidence type="ECO:0000256" key="13">
    <source>
        <dbReference type="ARBA" id="ARBA00023136"/>
    </source>
</evidence>
<dbReference type="Gene3D" id="1.20.120.1200">
    <property type="entry name" value="NADH-ubiquinone/plastoquinone oxidoreductase chain 6, subunit NuoJ"/>
    <property type="match status" value="1"/>
</dbReference>
<dbReference type="GO" id="GO:0031966">
    <property type="term" value="C:mitochondrial membrane"/>
    <property type="evidence" value="ECO:0007669"/>
    <property type="project" value="UniProtKB-SubCell"/>
</dbReference>
<evidence type="ECO:0000256" key="3">
    <source>
        <dbReference type="ARBA" id="ARBA00012944"/>
    </source>
</evidence>
<keyword evidence="8 15" id="KW-1278">Translocase</keyword>
<evidence type="ECO:0000256" key="4">
    <source>
        <dbReference type="ARBA" id="ARBA00021095"/>
    </source>
</evidence>
<dbReference type="InterPro" id="IPR001457">
    <property type="entry name" value="NADH_UbQ/plastoQ_OxRdtase_su6"/>
</dbReference>
<gene>
    <name evidence="16" type="primary">ND6</name>
</gene>
<keyword evidence="9 15" id="KW-0249">Electron transport</keyword>
<dbReference type="EC" id="7.1.1.2" evidence="3 15"/>
<dbReference type="PANTHER" id="PTHR11435">
    <property type="entry name" value="NADH UBIQUINONE OXIDOREDUCTASE SUBUNIT ND6"/>
    <property type="match status" value="1"/>
</dbReference>
<evidence type="ECO:0000313" key="16">
    <source>
        <dbReference type="EMBL" id="BAR45730.1"/>
    </source>
</evidence>
<evidence type="ECO:0000256" key="15">
    <source>
        <dbReference type="RuleBase" id="RU004430"/>
    </source>
</evidence>
<keyword evidence="7 15" id="KW-0812">Transmembrane</keyword>
<comment type="subcellular location">
    <subcellularLocation>
        <location evidence="1 15">Mitochondrion membrane</location>
        <topology evidence="1 15">Multi-pass membrane protein</topology>
    </subcellularLocation>
</comment>
<name>A0A0E4B851_9TELE</name>
<evidence type="ECO:0000256" key="14">
    <source>
        <dbReference type="ARBA" id="ARBA00049551"/>
    </source>
</evidence>
<feature type="transmembrane region" description="Helical" evidence="15">
    <location>
        <begin position="51"/>
        <end position="75"/>
    </location>
</feature>
<dbReference type="InterPro" id="IPR050269">
    <property type="entry name" value="ComplexI_Subunit6"/>
</dbReference>
<geneLocation type="mitochondrion" evidence="16"/>
<dbReference type="InterPro" id="IPR042106">
    <property type="entry name" value="Nuo/plastoQ_OxRdtase_6_NuoJ"/>
</dbReference>
<evidence type="ECO:0000256" key="9">
    <source>
        <dbReference type="ARBA" id="ARBA00022982"/>
    </source>
</evidence>
<comment type="function">
    <text evidence="15">Core subunit of the mitochondrial membrane respiratory chain NADH dehydrogenase (Complex I) which catalyzes electron transfer from NADH through the respiratory chain, using ubiquinone as an electron acceptor. Essential for the catalytic activity and assembly of complex I.</text>
</comment>
<dbReference type="PANTHER" id="PTHR11435:SF1">
    <property type="entry name" value="NADH-UBIQUINONE OXIDOREDUCTASE CHAIN 6"/>
    <property type="match status" value="1"/>
</dbReference>
<protein>
    <recommendedName>
        <fullName evidence="4 15">NADH-ubiquinone oxidoreductase chain 6</fullName>
        <ecNumber evidence="3 15">7.1.1.2</ecNumber>
    </recommendedName>
</protein>
<keyword evidence="6 15" id="KW-0679">Respiratory chain</keyword>
<reference evidence="16" key="1">
    <citation type="submission" date="2001-09" db="EMBL/GenBank/DDBJ databases">
        <title>Molecular Phylogeny and Evolution of Aulopiformes.</title>
        <authorList>
            <person name="Kawaguchi A."/>
            <person name="Miya M."/>
            <person name="Nishida M."/>
        </authorList>
    </citation>
    <scope>NUCLEOTIDE SEQUENCE</scope>
</reference>
<evidence type="ECO:0000256" key="8">
    <source>
        <dbReference type="ARBA" id="ARBA00022967"/>
    </source>
</evidence>
<dbReference type="Pfam" id="PF00499">
    <property type="entry name" value="Oxidored_q3"/>
    <property type="match status" value="1"/>
</dbReference>
<evidence type="ECO:0000256" key="1">
    <source>
        <dbReference type="ARBA" id="ARBA00004225"/>
    </source>
</evidence>
<feature type="transmembrane region" description="Helical" evidence="15">
    <location>
        <begin position="87"/>
        <end position="106"/>
    </location>
</feature>
<sequence>MTYTMVFFSVGMLLGVIVVASNPSPFFAALGLVLSAGFGLGVLMAEGAGFSSFILFLIYLGGMLVVFAYTAALAAEPFPETWWDPPMLLYTAFYLVGVVWFGWLFWDAGVVSVMGPNEGLKEFVLSRAETEGVALMYAAGGGVLVLCAWALFLVLIAVLELALGLSRGTLRKI</sequence>
<keyword evidence="11 15" id="KW-0520">NAD</keyword>
<organism evidence="16">
    <name type="scientific">Gigantura chuni</name>
    <name type="common">gigantura</name>
    <dbReference type="NCBI Taxonomy" id="172116"/>
    <lineage>
        <taxon>Eukaryota</taxon>
        <taxon>Metazoa</taxon>
        <taxon>Chordata</taxon>
        <taxon>Craniata</taxon>
        <taxon>Vertebrata</taxon>
        <taxon>Euteleostomi</taxon>
        <taxon>Actinopterygii</taxon>
        <taxon>Neopterygii</taxon>
        <taxon>Teleostei</taxon>
        <taxon>Neoteleostei</taxon>
        <taxon>Aulopa</taxon>
        <taxon>Aulopiformes</taxon>
        <taxon>Alepisauroidei</taxon>
        <taxon>Giganturidae</taxon>
        <taxon>Gigantura</taxon>
    </lineage>
</organism>
<keyword evidence="15" id="KW-0830">Ubiquinone</keyword>
<evidence type="ECO:0000256" key="11">
    <source>
        <dbReference type="ARBA" id="ARBA00023027"/>
    </source>
</evidence>
<feature type="transmembrane region" description="Helical" evidence="15">
    <location>
        <begin position="134"/>
        <end position="163"/>
    </location>
</feature>
<keyword evidence="10 15" id="KW-1133">Transmembrane helix</keyword>
<keyword evidence="12 15" id="KW-0496">Mitochondrion</keyword>
<keyword evidence="5 15" id="KW-0813">Transport</keyword>
<evidence type="ECO:0000256" key="6">
    <source>
        <dbReference type="ARBA" id="ARBA00022660"/>
    </source>
</evidence>
<evidence type="ECO:0000256" key="7">
    <source>
        <dbReference type="ARBA" id="ARBA00022692"/>
    </source>
</evidence>
<dbReference type="EMBL" id="AP004196">
    <property type="protein sequence ID" value="BAR45730.1"/>
    <property type="molecule type" value="Genomic_DNA"/>
</dbReference>
<evidence type="ECO:0000256" key="10">
    <source>
        <dbReference type="ARBA" id="ARBA00022989"/>
    </source>
</evidence>
<keyword evidence="13 15" id="KW-0472">Membrane</keyword>
<evidence type="ECO:0000256" key="2">
    <source>
        <dbReference type="ARBA" id="ARBA00005698"/>
    </source>
</evidence>
<dbReference type="AlphaFoldDB" id="A0A0E4B851"/>